<dbReference type="InterPro" id="IPR017972">
    <property type="entry name" value="Cyt_P450_CS"/>
</dbReference>
<evidence type="ECO:0000256" key="2">
    <source>
        <dbReference type="ARBA" id="ARBA00003690"/>
    </source>
</evidence>
<dbReference type="FunFam" id="1.10.630.10:FF:000042">
    <property type="entry name" value="Cytochrome P450"/>
    <property type="match status" value="1"/>
</dbReference>
<sequence>MFILVGLVGFIVVVYAIFQWKIQYWNRRGVPGPSDAAFPLGNDFLFTKPVILRQRNMGYVIEDQYSQFKHLSYYGVYGPFGAPTLVINDPNLLKLILVKDSRHFLDRFGDLNPYGGDSDVFTDKIWQKQLLFLQGDLWKDVRSTFSPIFSSSKIKFMMHFMKAIGIRLKGEIQKAVDSQQPIDTKDVFSKFSMDTIATCAFGVDAGSFEEDNSEFLQHARKIFINSALDNLKMVASFTPGLNFLLKSLRMKFFKPKETLFMYNVITATIKHRIESQTRKNDLIDLMIDAINETNPENIEDIHSQEQYEIDSNLEHKAQKDKLDELIIVSTALIIMAAGYDTTSMTLTYCAYELAQHPEVQEKVLQEIDEVMVNLEDGQDFPDYNILQGMRYLDAVIHETLRFHTPVPVARRICLQDYTPPGYDLTIEKGTYISVPIYAIHRDAQYYPDPEEFNPDNFTAEGKKSRSPYSFLAFGQGPRSCIGMRFALMEAKVGLFSVLMRYRFSACPQTPKAIIRAPDSVLGIPAETLWLAVQER</sequence>
<dbReference type="PRINTS" id="PR00463">
    <property type="entry name" value="EP450I"/>
</dbReference>
<dbReference type="GO" id="GO:0004497">
    <property type="term" value="F:monooxygenase activity"/>
    <property type="evidence" value="ECO:0007669"/>
    <property type="project" value="UniProtKB-KW"/>
</dbReference>
<dbReference type="EMBL" id="KY249919">
    <property type="protein sequence ID" value="APH81390.1"/>
    <property type="molecule type" value="mRNA"/>
</dbReference>
<proteinExistence type="evidence at transcript level"/>
<evidence type="ECO:0000256" key="14">
    <source>
        <dbReference type="PIRSR" id="PIRSR602401-1"/>
    </source>
</evidence>
<keyword evidence="10 15" id="KW-0560">Oxidoreductase</keyword>
<evidence type="ECO:0000256" key="6">
    <source>
        <dbReference type="ARBA" id="ARBA00022617"/>
    </source>
</evidence>
<evidence type="ECO:0000256" key="1">
    <source>
        <dbReference type="ARBA" id="ARBA00001971"/>
    </source>
</evidence>
<dbReference type="GO" id="GO:0005789">
    <property type="term" value="C:endoplasmic reticulum membrane"/>
    <property type="evidence" value="ECO:0007669"/>
    <property type="project" value="UniProtKB-SubCell"/>
</dbReference>
<evidence type="ECO:0000256" key="8">
    <source>
        <dbReference type="ARBA" id="ARBA00022824"/>
    </source>
</evidence>
<evidence type="ECO:0000256" key="3">
    <source>
        <dbReference type="ARBA" id="ARBA00004174"/>
    </source>
</evidence>
<feature type="binding site" description="axial binding residue" evidence="14">
    <location>
        <position position="480"/>
    </location>
    <ligand>
        <name>heme</name>
        <dbReference type="ChEBI" id="CHEBI:30413"/>
    </ligand>
    <ligandPart>
        <name>Fe</name>
        <dbReference type="ChEBI" id="CHEBI:18248"/>
    </ligandPart>
</feature>
<keyword evidence="6 14" id="KW-0349">Heme</keyword>
<comment type="subcellular location">
    <subcellularLocation>
        <location evidence="4">Endoplasmic reticulum membrane</location>
        <topology evidence="4">Peripheral membrane protein</topology>
    </subcellularLocation>
    <subcellularLocation>
        <location evidence="3">Microsome membrane</location>
        <topology evidence="3">Peripheral membrane protein</topology>
    </subcellularLocation>
</comment>
<dbReference type="PROSITE" id="PS00086">
    <property type="entry name" value="CYTOCHROME_P450"/>
    <property type="match status" value="1"/>
</dbReference>
<dbReference type="PRINTS" id="PR00385">
    <property type="entry name" value="P450"/>
</dbReference>
<reference evidence="16" key="1">
    <citation type="submission" date="2016-11" db="EMBL/GenBank/DDBJ databases">
        <title>Comparative effects of crude oil on the Antarctic and temperate congenic copepods Tigriopus kingsejongensis and Tigriopus japonicus.</title>
        <authorList>
            <person name="Lee J.-S."/>
        </authorList>
    </citation>
    <scope>NUCLEOTIDE SEQUENCE</scope>
</reference>
<keyword evidence="9" id="KW-0492">Microsome</keyword>
<dbReference type="AlphaFoldDB" id="A0A2H4FY85"/>
<dbReference type="InterPro" id="IPR050476">
    <property type="entry name" value="Insect_CytP450_Detox"/>
</dbReference>
<accession>A0A2H4FY85</accession>
<dbReference type="Gene3D" id="1.10.630.10">
    <property type="entry name" value="Cytochrome P450"/>
    <property type="match status" value="1"/>
</dbReference>
<evidence type="ECO:0000256" key="12">
    <source>
        <dbReference type="ARBA" id="ARBA00023033"/>
    </source>
</evidence>
<evidence type="ECO:0000256" key="11">
    <source>
        <dbReference type="ARBA" id="ARBA00023004"/>
    </source>
</evidence>
<name>A0A2H4FY85_9MAXI</name>
<keyword evidence="12 15" id="KW-0503">Monooxygenase</keyword>
<evidence type="ECO:0000256" key="5">
    <source>
        <dbReference type="ARBA" id="ARBA00010617"/>
    </source>
</evidence>
<dbReference type="PANTHER" id="PTHR24292:SF84">
    <property type="entry name" value="CYTOCHROME P450 28A5-RELATED"/>
    <property type="match status" value="1"/>
</dbReference>
<comment type="similarity">
    <text evidence="5 15">Belongs to the cytochrome P450 family.</text>
</comment>
<dbReference type="InterPro" id="IPR001128">
    <property type="entry name" value="Cyt_P450"/>
</dbReference>
<dbReference type="InterPro" id="IPR002401">
    <property type="entry name" value="Cyt_P450_E_grp-I"/>
</dbReference>
<keyword evidence="13" id="KW-0472">Membrane</keyword>
<evidence type="ECO:0000256" key="13">
    <source>
        <dbReference type="ARBA" id="ARBA00023136"/>
    </source>
</evidence>
<dbReference type="GO" id="GO:0005506">
    <property type="term" value="F:iron ion binding"/>
    <property type="evidence" value="ECO:0007669"/>
    <property type="project" value="InterPro"/>
</dbReference>
<dbReference type="InterPro" id="IPR036396">
    <property type="entry name" value="Cyt_P450_sf"/>
</dbReference>
<keyword evidence="11 14" id="KW-0408">Iron</keyword>
<evidence type="ECO:0000256" key="7">
    <source>
        <dbReference type="ARBA" id="ARBA00022723"/>
    </source>
</evidence>
<dbReference type="PANTHER" id="PTHR24292">
    <property type="entry name" value="CYTOCHROME P450"/>
    <property type="match status" value="1"/>
</dbReference>
<dbReference type="Pfam" id="PF00067">
    <property type="entry name" value="p450"/>
    <property type="match status" value="1"/>
</dbReference>
<dbReference type="GO" id="GO:0016705">
    <property type="term" value="F:oxidoreductase activity, acting on paired donors, with incorporation or reduction of molecular oxygen"/>
    <property type="evidence" value="ECO:0007669"/>
    <property type="project" value="InterPro"/>
</dbReference>
<evidence type="ECO:0000313" key="16">
    <source>
        <dbReference type="EMBL" id="APH81390.1"/>
    </source>
</evidence>
<keyword evidence="7 14" id="KW-0479">Metal-binding</keyword>
<dbReference type="SUPFAM" id="SSF48264">
    <property type="entry name" value="Cytochrome P450"/>
    <property type="match status" value="1"/>
</dbReference>
<evidence type="ECO:0000256" key="10">
    <source>
        <dbReference type="ARBA" id="ARBA00023002"/>
    </source>
</evidence>
<evidence type="ECO:0000256" key="4">
    <source>
        <dbReference type="ARBA" id="ARBA00004406"/>
    </source>
</evidence>
<keyword evidence="8" id="KW-0256">Endoplasmic reticulum</keyword>
<evidence type="ECO:0000256" key="9">
    <source>
        <dbReference type="ARBA" id="ARBA00022848"/>
    </source>
</evidence>
<dbReference type="GO" id="GO:0020037">
    <property type="term" value="F:heme binding"/>
    <property type="evidence" value="ECO:0007669"/>
    <property type="project" value="InterPro"/>
</dbReference>
<evidence type="ECO:0000256" key="15">
    <source>
        <dbReference type="RuleBase" id="RU000461"/>
    </source>
</evidence>
<protein>
    <submittedName>
        <fullName evidence="16">Cytochrome P450 CYP3026B2</fullName>
    </submittedName>
</protein>
<comment type="function">
    <text evidence="2">May be involved in the metabolism of insect hormones and in the breakdown of synthetic insecticides.</text>
</comment>
<organism evidence="16">
    <name type="scientific">Tigriopus kingsejongensis</name>
    <dbReference type="NCBI Taxonomy" id="1133412"/>
    <lineage>
        <taxon>Eukaryota</taxon>
        <taxon>Metazoa</taxon>
        <taxon>Ecdysozoa</taxon>
        <taxon>Arthropoda</taxon>
        <taxon>Crustacea</taxon>
        <taxon>Multicrustacea</taxon>
        <taxon>Hexanauplia</taxon>
        <taxon>Copepoda</taxon>
        <taxon>Harpacticoida</taxon>
        <taxon>Harpacticidae</taxon>
        <taxon>Tigriopus</taxon>
    </lineage>
</organism>
<comment type="cofactor">
    <cofactor evidence="1 14">
        <name>heme</name>
        <dbReference type="ChEBI" id="CHEBI:30413"/>
    </cofactor>
</comment>
<dbReference type="CDD" id="cd11056">
    <property type="entry name" value="CYP6-like"/>
    <property type="match status" value="1"/>
</dbReference>